<proteinExistence type="predicted"/>
<sequence length="115" mass="11656">MNLPEGKNVLRAATTRSASAFRAVPSPASPFLASAASFTHAHTPGHPTVGNRAGTTPPGPEPHGGGSTLPARRSSETPNRGRMTGPGHAAPGAVHVHASNRSGGPSGAPIRMFRR</sequence>
<name>A0AAV4KFU5_9ACTN</name>
<evidence type="ECO:0000313" key="3">
    <source>
        <dbReference type="Proteomes" id="UP000642014"/>
    </source>
</evidence>
<organism evidence="2 3">
    <name type="scientific">Streptomyces cinereoruber</name>
    <dbReference type="NCBI Taxonomy" id="67260"/>
    <lineage>
        <taxon>Bacteria</taxon>
        <taxon>Bacillati</taxon>
        <taxon>Actinomycetota</taxon>
        <taxon>Actinomycetes</taxon>
        <taxon>Kitasatosporales</taxon>
        <taxon>Streptomycetaceae</taxon>
        <taxon>Streptomyces</taxon>
    </lineage>
</organism>
<evidence type="ECO:0000256" key="1">
    <source>
        <dbReference type="SAM" id="MobiDB-lite"/>
    </source>
</evidence>
<dbReference type="AlphaFoldDB" id="A0AAV4KFU5"/>
<feature type="compositionally biased region" description="Low complexity" evidence="1">
    <location>
        <begin position="85"/>
        <end position="97"/>
    </location>
</feature>
<protein>
    <submittedName>
        <fullName evidence="2">Uncharacterized protein</fullName>
    </submittedName>
</protein>
<evidence type="ECO:0000313" key="2">
    <source>
        <dbReference type="EMBL" id="GGR19674.1"/>
    </source>
</evidence>
<accession>A0AAV4KFU5</accession>
<dbReference type="EMBL" id="BMSJ01000003">
    <property type="protein sequence ID" value="GGR19674.1"/>
    <property type="molecule type" value="Genomic_DNA"/>
</dbReference>
<gene>
    <name evidence="2" type="ORF">GCM10010497_22260</name>
</gene>
<dbReference type="Proteomes" id="UP000642014">
    <property type="component" value="Unassembled WGS sequence"/>
</dbReference>
<comment type="caution">
    <text evidence="2">The sequence shown here is derived from an EMBL/GenBank/DDBJ whole genome shotgun (WGS) entry which is preliminary data.</text>
</comment>
<reference evidence="2 3" key="1">
    <citation type="journal article" date="2014" name="Int. J. Syst. Evol. Microbiol.">
        <title>Complete genome sequence of Corynebacterium casei LMG S-19264T (=DSM 44701T), isolated from a smear-ripened cheese.</title>
        <authorList>
            <consortium name="US DOE Joint Genome Institute (JGI-PGF)"/>
            <person name="Walter F."/>
            <person name="Albersmeier A."/>
            <person name="Kalinowski J."/>
            <person name="Ruckert C."/>
        </authorList>
    </citation>
    <scope>NUCLEOTIDE SEQUENCE [LARGE SCALE GENOMIC DNA]</scope>
    <source>
        <strain evidence="2 3">JCM 4205</strain>
    </source>
</reference>
<feature type="region of interest" description="Disordered" evidence="1">
    <location>
        <begin position="35"/>
        <end position="115"/>
    </location>
</feature>